<comment type="caution">
    <text evidence="1">The sequence shown here is derived from an EMBL/GenBank/DDBJ whole genome shotgun (WGS) entry which is preliminary data.</text>
</comment>
<dbReference type="RefSeq" id="WP_154362073.1">
    <property type="nucleotide sequence ID" value="NZ_WKJM01000003.1"/>
</dbReference>
<organism evidence="1 2">
    <name type="scientific">Duganella alba</name>
    <dbReference type="NCBI Taxonomy" id="2666081"/>
    <lineage>
        <taxon>Bacteria</taxon>
        <taxon>Pseudomonadati</taxon>
        <taxon>Pseudomonadota</taxon>
        <taxon>Betaproteobacteria</taxon>
        <taxon>Burkholderiales</taxon>
        <taxon>Oxalobacteraceae</taxon>
        <taxon>Telluria group</taxon>
        <taxon>Duganella</taxon>
    </lineage>
</organism>
<dbReference type="EMBL" id="WKJM01000003">
    <property type="protein sequence ID" value="MRX07176.1"/>
    <property type="molecule type" value="Genomic_DNA"/>
</dbReference>
<reference evidence="1 2" key="1">
    <citation type="submission" date="2019-11" db="EMBL/GenBank/DDBJ databases">
        <title>Novel species isolated from a subtropical stream in China.</title>
        <authorList>
            <person name="Lu H."/>
        </authorList>
    </citation>
    <scope>NUCLEOTIDE SEQUENCE [LARGE SCALE GENOMIC DNA]</scope>
    <source>
        <strain evidence="1 2">FT25W</strain>
    </source>
</reference>
<name>A0A6L5QBT1_9BURK</name>
<proteinExistence type="predicted"/>
<evidence type="ECO:0000313" key="1">
    <source>
        <dbReference type="EMBL" id="MRX07176.1"/>
    </source>
</evidence>
<keyword evidence="2" id="KW-1185">Reference proteome</keyword>
<gene>
    <name evidence="1" type="ORF">GJ697_04930</name>
</gene>
<evidence type="ECO:0000313" key="2">
    <source>
        <dbReference type="Proteomes" id="UP000481037"/>
    </source>
</evidence>
<accession>A0A6L5QBT1</accession>
<sequence length="122" mass="13346">MSEQSERENVPADFPGAQILGAVSGAAPKLLLVRTASGGLATPTQSSEERANRWRKCEVLAGKVARAAMRSKAEKCSHMSEEAILALYLPIMQTKFNARYDESVWIVRKAASILSWPLPKSM</sequence>
<dbReference type="Proteomes" id="UP000481037">
    <property type="component" value="Unassembled WGS sequence"/>
</dbReference>
<dbReference type="AlphaFoldDB" id="A0A6L5QBT1"/>
<protein>
    <submittedName>
        <fullName evidence="1">Uncharacterized protein</fullName>
    </submittedName>
</protein>